<dbReference type="RefSeq" id="WP_212658346.1">
    <property type="nucleotide sequence ID" value="NZ_JAGXTP010000001.1"/>
</dbReference>
<feature type="transmembrane region" description="Helical" evidence="8">
    <location>
        <begin position="107"/>
        <end position="129"/>
    </location>
</feature>
<dbReference type="EMBL" id="JAGXTP010000001">
    <property type="protein sequence ID" value="MBS3848830.1"/>
    <property type="molecule type" value="Genomic_DNA"/>
</dbReference>
<keyword evidence="7 8" id="KW-0472">Membrane</keyword>
<keyword evidence="11" id="KW-1185">Reference proteome</keyword>
<dbReference type="Pfam" id="PF07690">
    <property type="entry name" value="MFS_1"/>
    <property type="match status" value="1"/>
</dbReference>
<keyword evidence="6 8" id="KW-1133">Transmembrane helix</keyword>
<evidence type="ECO:0000256" key="8">
    <source>
        <dbReference type="SAM" id="Phobius"/>
    </source>
</evidence>
<feature type="transmembrane region" description="Helical" evidence="8">
    <location>
        <begin position="285"/>
        <end position="302"/>
    </location>
</feature>
<sequence length="401" mass="42605">MARVKIERGSPDYWRASAALFLAAFSVFAAVYSVQPLLPVFAVEFGLDAATSSVSLSATTATLALSLLLIGWLGNRFNRKRLMLATMLATAVLVLAVPASVDWTSLVVARALLGIAVCGVPAIAMVYLAEEMSNSALGLGMGLFVGGSALGGMSGRLMVGYLSEMIGWRAALTALGVLILINALVFLLLLPAPKTPRATTLSVRQLGANFASVFSDKALPLLFLCSFLMMGGFVAIYNYVGFRLLAPPYNLDHGQIALVFVVYLVGTLGSAWMGSLAGRLGRRKVFWPLIVVMLTGLAITLMSSLWAIVAGMAIMTFSFFGAHSIASAWVARRSQDARAQGSAIYLLAYYAGSSVIGTLGGYGWSHWGWPGVVGFSAITFTIALLLAWRLYILPPLNLPVD</sequence>
<accession>A0A942IE00</accession>
<feature type="transmembrane region" description="Helical" evidence="8">
    <location>
        <begin position="82"/>
        <end position="101"/>
    </location>
</feature>
<feature type="transmembrane region" description="Helical" evidence="8">
    <location>
        <begin position="368"/>
        <end position="388"/>
    </location>
</feature>
<evidence type="ECO:0000256" key="5">
    <source>
        <dbReference type="ARBA" id="ARBA00022692"/>
    </source>
</evidence>
<dbReference type="GO" id="GO:0005886">
    <property type="term" value="C:plasma membrane"/>
    <property type="evidence" value="ECO:0007669"/>
    <property type="project" value="UniProtKB-SubCell"/>
</dbReference>
<dbReference type="Proteomes" id="UP000678281">
    <property type="component" value="Unassembled WGS sequence"/>
</dbReference>
<feature type="transmembrane region" description="Helical" evidence="8">
    <location>
        <begin position="221"/>
        <end position="242"/>
    </location>
</feature>
<evidence type="ECO:0000256" key="3">
    <source>
        <dbReference type="ARBA" id="ARBA00022448"/>
    </source>
</evidence>
<keyword evidence="3" id="KW-0813">Transport</keyword>
<keyword evidence="4" id="KW-1003">Cell membrane</keyword>
<feature type="transmembrane region" description="Helical" evidence="8">
    <location>
        <begin position="254"/>
        <end position="273"/>
    </location>
</feature>
<evidence type="ECO:0000313" key="10">
    <source>
        <dbReference type="EMBL" id="MBS3848830.1"/>
    </source>
</evidence>
<feature type="transmembrane region" description="Helical" evidence="8">
    <location>
        <begin position="12"/>
        <end position="34"/>
    </location>
</feature>
<dbReference type="InterPro" id="IPR036259">
    <property type="entry name" value="MFS_trans_sf"/>
</dbReference>
<gene>
    <name evidence="10" type="ORF">KD146_09020</name>
</gene>
<dbReference type="SUPFAM" id="SSF103473">
    <property type="entry name" value="MFS general substrate transporter"/>
    <property type="match status" value="1"/>
</dbReference>
<dbReference type="PROSITE" id="PS50850">
    <property type="entry name" value="MFS"/>
    <property type="match status" value="1"/>
</dbReference>
<evidence type="ECO:0000256" key="2">
    <source>
        <dbReference type="ARBA" id="ARBA00008335"/>
    </source>
</evidence>
<evidence type="ECO:0000256" key="4">
    <source>
        <dbReference type="ARBA" id="ARBA00022475"/>
    </source>
</evidence>
<evidence type="ECO:0000259" key="9">
    <source>
        <dbReference type="PROSITE" id="PS50850"/>
    </source>
</evidence>
<protein>
    <submittedName>
        <fullName evidence="10">MFS transporter</fullName>
    </submittedName>
</protein>
<evidence type="ECO:0000256" key="7">
    <source>
        <dbReference type="ARBA" id="ARBA00023136"/>
    </source>
</evidence>
<dbReference type="InterPro" id="IPR011701">
    <property type="entry name" value="MFS"/>
</dbReference>
<keyword evidence="5 8" id="KW-0812">Transmembrane</keyword>
<reference evidence="10" key="1">
    <citation type="submission" date="2021-04" db="EMBL/GenBank/DDBJ databases">
        <title>Devosia litorisediminis sp. nov., isolated from a sand dune.</title>
        <authorList>
            <person name="Park S."/>
            <person name="Yoon J.-H."/>
        </authorList>
    </citation>
    <scope>NUCLEOTIDE SEQUENCE</scope>
    <source>
        <strain evidence="10">BSSL-BM10</strain>
    </source>
</reference>
<feature type="transmembrane region" description="Helical" evidence="8">
    <location>
        <begin position="343"/>
        <end position="362"/>
    </location>
</feature>
<dbReference type="PANTHER" id="PTHR43271">
    <property type="entry name" value="BLL2771 PROTEIN"/>
    <property type="match status" value="1"/>
</dbReference>
<dbReference type="InterPro" id="IPR020846">
    <property type="entry name" value="MFS_dom"/>
</dbReference>
<dbReference type="PANTHER" id="PTHR43271:SF1">
    <property type="entry name" value="INNER MEMBRANE TRANSPORT PROTEIN YNFM"/>
    <property type="match status" value="1"/>
</dbReference>
<feature type="transmembrane region" description="Helical" evidence="8">
    <location>
        <begin position="166"/>
        <end position="190"/>
    </location>
</feature>
<comment type="similarity">
    <text evidence="2">Belongs to the major facilitator superfamily.</text>
</comment>
<name>A0A942IE00_9HYPH</name>
<evidence type="ECO:0000313" key="11">
    <source>
        <dbReference type="Proteomes" id="UP000678281"/>
    </source>
</evidence>
<dbReference type="Gene3D" id="1.20.1250.20">
    <property type="entry name" value="MFS general substrate transporter like domains"/>
    <property type="match status" value="1"/>
</dbReference>
<feature type="transmembrane region" description="Helical" evidence="8">
    <location>
        <begin position="54"/>
        <end position="75"/>
    </location>
</feature>
<proteinExistence type="inferred from homology"/>
<evidence type="ECO:0000256" key="6">
    <source>
        <dbReference type="ARBA" id="ARBA00022989"/>
    </source>
</evidence>
<organism evidence="10 11">
    <name type="scientific">Devosia litorisediminis</name>
    <dbReference type="NCBI Taxonomy" id="2829817"/>
    <lineage>
        <taxon>Bacteria</taxon>
        <taxon>Pseudomonadati</taxon>
        <taxon>Pseudomonadota</taxon>
        <taxon>Alphaproteobacteria</taxon>
        <taxon>Hyphomicrobiales</taxon>
        <taxon>Devosiaceae</taxon>
        <taxon>Devosia</taxon>
    </lineage>
</organism>
<comment type="caution">
    <text evidence="10">The sequence shown here is derived from an EMBL/GenBank/DDBJ whole genome shotgun (WGS) entry which is preliminary data.</text>
</comment>
<feature type="transmembrane region" description="Helical" evidence="8">
    <location>
        <begin position="136"/>
        <end position="154"/>
    </location>
</feature>
<evidence type="ECO:0000256" key="1">
    <source>
        <dbReference type="ARBA" id="ARBA00004651"/>
    </source>
</evidence>
<dbReference type="GO" id="GO:0022857">
    <property type="term" value="F:transmembrane transporter activity"/>
    <property type="evidence" value="ECO:0007669"/>
    <property type="project" value="InterPro"/>
</dbReference>
<feature type="transmembrane region" description="Helical" evidence="8">
    <location>
        <begin position="308"/>
        <end position="331"/>
    </location>
</feature>
<dbReference type="CDD" id="cd17324">
    <property type="entry name" value="MFS_NepI_like"/>
    <property type="match status" value="1"/>
</dbReference>
<comment type="subcellular location">
    <subcellularLocation>
        <location evidence="1">Cell membrane</location>
        <topology evidence="1">Multi-pass membrane protein</topology>
    </subcellularLocation>
</comment>
<feature type="domain" description="Major facilitator superfamily (MFS) profile" evidence="9">
    <location>
        <begin position="12"/>
        <end position="397"/>
    </location>
</feature>
<dbReference type="AlphaFoldDB" id="A0A942IE00"/>